<evidence type="ECO:0000313" key="2">
    <source>
        <dbReference type="Proteomes" id="UP001162992"/>
    </source>
</evidence>
<reference evidence="2" key="1">
    <citation type="journal article" date="2024" name="Proc. Natl. Acad. Sci. U.S.A.">
        <title>Extraordinary preservation of gene collinearity over three hundred million years revealed in homosporous lycophytes.</title>
        <authorList>
            <person name="Li C."/>
            <person name="Wickell D."/>
            <person name="Kuo L.Y."/>
            <person name="Chen X."/>
            <person name="Nie B."/>
            <person name="Liao X."/>
            <person name="Peng D."/>
            <person name="Ji J."/>
            <person name="Jenkins J."/>
            <person name="Williams M."/>
            <person name="Shu S."/>
            <person name="Plott C."/>
            <person name="Barry K."/>
            <person name="Rajasekar S."/>
            <person name="Grimwood J."/>
            <person name="Han X."/>
            <person name="Sun S."/>
            <person name="Hou Z."/>
            <person name="He W."/>
            <person name="Dai G."/>
            <person name="Sun C."/>
            <person name="Schmutz J."/>
            <person name="Leebens-Mack J.H."/>
            <person name="Li F.W."/>
            <person name="Wang L."/>
        </authorList>
    </citation>
    <scope>NUCLEOTIDE SEQUENCE [LARGE SCALE GENOMIC DNA]</scope>
    <source>
        <strain evidence="2">cv. PW_Plant_1</strain>
    </source>
</reference>
<protein>
    <submittedName>
        <fullName evidence="1">Uncharacterized protein</fullName>
    </submittedName>
</protein>
<dbReference type="Proteomes" id="UP001162992">
    <property type="component" value="Chromosome 17"/>
</dbReference>
<name>A0ACC2B858_DIPCM</name>
<accession>A0ACC2B858</accession>
<evidence type="ECO:0000313" key="1">
    <source>
        <dbReference type="EMBL" id="KAJ7525957.1"/>
    </source>
</evidence>
<comment type="caution">
    <text evidence="1">The sequence shown here is derived from an EMBL/GenBank/DDBJ whole genome shotgun (WGS) entry which is preliminary data.</text>
</comment>
<organism evidence="1 2">
    <name type="scientific">Diphasiastrum complanatum</name>
    <name type="common">Issler's clubmoss</name>
    <name type="synonym">Lycopodium complanatum</name>
    <dbReference type="NCBI Taxonomy" id="34168"/>
    <lineage>
        <taxon>Eukaryota</taxon>
        <taxon>Viridiplantae</taxon>
        <taxon>Streptophyta</taxon>
        <taxon>Embryophyta</taxon>
        <taxon>Tracheophyta</taxon>
        <taxon>Lycopodiopsida</taxon>
        <taxon>Lycopodiales</taxon>
        <taxon>Lycopodiaceae</taxon>
        <taxon>Lycopodioideae</taxon>
        <taxon>Diphasiastrum</taxon>
    </lineage>
</organism>
<keyword evidence="2" id="KW-1185">Reference proteome</keyword>
<dbReference type="EMBL" id="CM055108">
    <property type="protein sequence ID" value="KAJ7525957.1"/>
    <property type="molecule type" value="Genomic_DNA"/>
</dbReference>
<sequence>MAGPIVVNDQTNSRSSHLSRQNNIAQDPPEHYEDTVNDGAIDIRGRPSIRSRSGNWKACWLIFGCEVYERVSFYAISSNLVTYLTRELHEDIADSAKNVNNWGGTTFLTPLIGAFIADAFLGRYWTLAIFSCVYLLAMIFVTMAVSLPSLKPPHCELMGSDATLCPRASKLQVGFFYCALYLMALGAGGIKANVSAYAGDQFDEGDPKESKKKLSFLNWWFVSISFGTMLSVSILVYVQDNVGWSWGYGAATLVTGIGTILFIWGTPLYRNQTPSGSPLTRVAQVFVAAFRKWNVRPLHEEFLYEVDDDQAPSSSGCRKLPHSNEFLFLDKAAMCVDFSTCRIWANFQPNPWHLCTVTQVEEVKLLFRMLPIWVTNLMFSAVFAQVGTMFLSQGSTMHRNIGPHFEIPAASFPLFITLTICVLLPLYDKYFVPFVRRFTGDERGLSLLQRIGIGQFISTISIAIAALIEMKRLRVAREHNLLDELHKPLPISIFWLLPQYMLTGACEVFISVGQLEFFYDQAPDAMRSVGAALYLSTISIGSFISSLLVTVVCKATQHSKHGIWIGNNLNRSHLDYFYWLLTGLSTINLIVYVGCSRWYNYKNVAQSNVVKIVPDEGSKTLIRYPSPITSRVLSYIELQPRDRLSPSFSPLRIFS</sequence>
<proteinExistence type="predicted"/>
<gene>
    <name evidence="1" type="ORF">O6H91_17G075700</name>
</gene>